<dbReference type="Proteomes" id="UP000604046">
    <property type="component" value="Unassembled WGS sequence"/>
</dbReference>
<evidence type="ECO:0000313" key="3">
    <source>
        <dbReference type="Proteomes" id="UP000604046"/>
    </source>
</evidence>
<dbReference type="SUPFAM" id="SSF52821">
    <property type="entry name" value="Rhodanese/Cell cycle control phosphatase"/>
    <property type="match status" value="1"/>
</dbReference>
<dbReference type="PROSITE" id="PS50206">
    <property type="entry name" value="RHODANESE_3"/>
    <property type="match status" value="1"/>
</dbReference>
<protein>
    <submittedName>
        <fullName evidence="2">ACR2.2 protein</fullName>
    </submittedName>
</protein>
<proteinExistence type="predicted"/>
<sequence>MQTNVPHYVMPTAPRVGFQAPGRALPVQVRAMQALPPMQIYMYHPAPLPPMAPHAANVQWGPIPVGVPIAHKPFVSSCRSYIPQKAPMAAAQEALCTKMANAPFVQPAAVAARSFAPQQLRDTIDPKPRVEVRGATKTVVHAPRPVGPTLELQGPDFAVPLDKGVERLEPEEVFQLLKQEKCVLLDVRDADRSCGFIEGALHEPTSFQNPLFKRVPELVQKYRGEQLVIFHCQFSLHRGPQCANWYRKQADPNQRVGVLDRGFRGWQQQKLPVVQSHPESQIQAAANRHALSVGRRMAGAGA</sequence>
<dbReference type="InterPro" id="IPR036873">
    <property type="entry name" value="Rhodanese-like_dom_sf"/>
</dbReference>
<keyword evidence="3" id="KW-1185">Reference proteome</keyword>
<dbReference type="Gene3D" id="3.40.250.10">
    <property type="entry name" value="Rhodanese-like domain"/>
    <property type="match status" value="1"/>
</dbReference>
<dbReference type="Pfam" id="PF00581">
    <property type="entry name" value="Rhodanese"/>
    <property type="match status" value="1"/>
</dbReference>
<dbReference type="InterPro" id="IPR001763">
    <property type="entry name" value="Rhodanese-like_dom"/>
</dbReference>
<comment type="caution">
    <text evidence="2">The sequence shown here is derived from an EMBL/GenBank/DDBJ whole genome shotgun (WGS) entry which is preliminary data.</text>
</comment>
<evidence type="ECO:0000259" key="1">
    <source>
        <dbReference type="PROSITE" id="PS50206"/>
    </source>
</evidence>
<reference evidence="2" key="1">
    <citation type="submission" date="2021-02" db="EMBL/GenBank/DDBJ databases">
        <authorList>
            <person name="Dougan E. K."/>
            <person name="Rhodes N."/>
            <person name="Thang M."/>
            <person name="Chan C."/>
        </authorList>
    </citation>
    <scope>NUCLEOTIDE SEQUENCE</scope>
</reference>
<dbReference type="OrthoDB" id="426400at2759"/>
<dbReference type="GO" id="GO:0005634">
    <property type="term" value="C:nucleus"/>
    <property type="evidence" value="ECO:0007669"/>
    <property type="project" value="TreeGrafter"/>
</dbReference>
<dbReference type="GO" id="GO:0005737">
    <property type="term" value="C:cytoplasm"/>
    <property type="evidence" value="ECO:0007669"/>
    <property type="project" value="TreeGrafter"/>
</dbReference>
<dbReference type="AlphaFoldDB" id="A0A812KFA3"/>
<organism evidence="2 3">
    <name type="scientific">Symbiodinium natans</name>
    <dbReference type="NCBI Taxonomy" id="878477"/>
    <lineage>
        <taxon>Eukaryota</taxon>
        <taxon>Sar</taxon>
        <taxon>Alveolata</taxon>
        <taxon>Dinophyceae</taxon>
        <taxon>Suessiales</taxon>
        <taxon>Symbiodiniaceae</taxon>
        <taxon>Symbiodinium</taxon>
    </lineage>
</organism>
<dbReference type="PANTHER" id="PTHR10828:SF38">
    <property type="entry name" value="ARSENICAL-RESISTANCE PROTEIN 2-RELATED"/>
    <property type="match status" value="1"/>
</dbReference>
<dbReference type="SMART" id="SM00450">
    <property type="entry name" value="RHOD"/>
    <property type="match status" value="1"/>
</dbReference>
<accession>A0A812KFA3</accession>
<dbReference type="EMBL" id="CAJNDS010000613">
    <property type="protein sequence ID" value="CAE7222727.1"/>
    <property type="molecule type" value="Genomic_DNA"/>
</dbReference>
<feature type="domain" description="Rhodanese" evidence="1">
    <location>
        <begin position="178"/>
        <end position="275"/>
    </location>
</feature>
<evidence type="ECO:0000313" key="2">
    <source>
        <dbReference type="EMBL" id="CAE7222727.1"/>
    </source>
</evidence>
<gene>
    <name evidence="2" type="primary">ACR2.2</name>
    <name evidence="2" type="ORF">SNAT2548_LOCUS8318</name>
</gene>
<name>A0A812KFA3_9DINO</name>
<dbReference type="GO" id="GO:0004725">
    <property type="term" value="F:protein tyrosine phosphatase activity"/>
    <property type="evidence" value="ECO:0007669"/>
    <property type="project" value="TreeGrafter"/>
</dbReference>
<dbReference type="PANTHER" id="PTHR10828">
    <property type="entry name" value="M-PHASE INDUCER PHOSPHATASE DUAL SPECIFICITY PHOSPHATASE CDC25"/>
    <property type="match status" value="1"/>
</dbReference>